<keyword evidence="4 5" id="KW-0472">Membrane</keyword>
<dbReference type="AlphaFoldDB" id="A0A9Q1QSM7"/>
<feature type="transmembrane region" description="Helical" evidence="5">
    <location>
        <begin position="111"/>
        <end position="131"/>
    </location>
</feature>
<feature type="transmembrane region" description="Helical" evidence="5">
    <location>
        <begin position="138"/>
        <end position="164"/>
    </location>
</feature>
<feature type="transmembrane region" description="Helical" evidence="5">
    <location>
        <begin position="16"/>
        <end position="35"/>
    </location>
</feature>
<proteinExistence type="predicted"/>
<name>A0A9Q1QSM7_9CARY</name>
<evidence type="ECO:0000256" key="5">
    <source>
        <dbReference type="SAM" id="Phobius"/>
    </source>
</evidence>
<keyword evidence="3 5" id="KW-1133">Transmembrane helix</keyword>
<sequence length="340" mass="37511">MEKSTDSSRMKTSGKLFTIGLISFWYSSNIGVILLNKYLLSNYGFKYPIFLTMCHMTACALLSYIAIAWLKVVPMQTVRSRVQFTKIATLSAVFCASVVAGNISLRYLPVSFNQAVGATTPFFTAVFAYLMTLKREGWLTYVTLIPVVTGVIIASGVRILVTVMDLFRLRRRRETGDHRTVGEPSFHLFGFLMCVGATAARALKTVLQGILLSSEAEKLNSMNLLMYMAPIAVVCLIPAALIMEKNVVGITIALAKEDTKFIWYLLFNSTLAYFVNLTNFLVTKHTSALTLQVLGNAKGAVAVVISILIFRNPVTVTGMLGYCLTVIGVVLYSEAKKRNK</sequence>
<keyword evidence="8" id="KW-1185">Reference proteome</keyword>
<dbReference type="Proteomes" id="UP001153076">
    <property type="component" value="Unassembled WGS sequence"/>
</dbReference>
<feature type="transmembrane region" description="Helical" evidence="5">
    <location>
        <begin position="47"/>
        <end position="72"/>
    </location>
</feature>
<dbReference type="OrthoDB" id="10261634at2759"/>
<dbReference type="InterPro" id="IPR037185">
    <property type="entry name" value="EmrE-like"/>
</dbReference>
<evidence type="ECO:0000313" key="8">
    <source>
        <dbReference type="Proteomes" id="UP001153076"/>
    </source>
</evidence>
<organism evidence="7 8">
    <name type="scientific">Carnegiea gigantea</name>
    <dbReference type="NCBI Taxonomy" id="171969"/>
    <lineage>
        <taxon>Eukaryota</taxon>
        <taxon>Viridiplantae</taxon>
        <taxon>Streptophyta</taxon>
        <taxon>Embryophyta</taxon>
        <taxon>Tracheophyta</taxon>
        <taxon>Spermatophyta</taxon>
        <taxon>Magnoliopsida</taxon>
        <taxon>eudicotyledons</taxon>
        <taxon>Gunneridae</taxon>
        <taxon>Pentapetalae</taxon>
        <taxon>Caryophyllales</taxon>
        <taxon>Cactineae</taxon>
        <taxon>Cactaceae</taxon>
        <taxon>Cactoideae</taxon>
        <taxon>Echinocereeae</taxon>
        <taxon>Carnegiea</taxon>
    </lineage>
</organism>
<dbReference type="SUPFAM" id="SSF103481">
    <property type="entry name" value="Multidrug resistance efflux transporter EmrE"/>
    <property type="match status" value="1"/>
</dbReference>
<feature type="domain" description="Sugar phosphate transporter" evidence="6">
    <location>
        <begin position="180"/>
        <end position="333"/>
    </location>
</feature>
<dbReference type="GO" id="GO:0016020">
    <property type="term" value="C:membrane"/>
    <property type="evidence" value="ECO:0007669"/>
    <property type="project" value="UniProtKB-SubCell"/>
</dbReference>
<comment type="subcellular location">
    <subcellularLocation>
        <location evidence="1">Membrane</location>
        <topology evidence="1">Multi-pass membrane protein</topology>
    </subcellularLocation>
</comment>
<feature type="transmembrane region" description="Helical" evidence="5">
    <location>
        <begin position="289"/>
        <end position="310"/>
    </location>
</feature>
<feature type="transmembrane region" description="Helical" evidence="5">
    <location>
        <begin position="261"/>
        <end position="282"/>
    </location>
</feature>
<feature type="transmembrane region" description="Helical" evidence="5">
    <location>
        <begin position="224"/>
        <end position="241"/>
    </location>
</feature>
<dbReference type="PANTHER" id="PTHR11132">
    <property type="entry name" value="SOLUTE CARRIER FAMILY 35"/>
    <property type="match status" value="1"/>
</dbReference>
<evidence type="ECO:0000313" key="7">
    <source>
        <dbReference type="EMBL" id="KAJ8452654.1"/>
    </source>
</evidence>
<accession>A0A9Q1QSM7</accession>
<evidence type="ECO:0000256" key="2">
    <source>
        <dbReference type="ARBA" id="ARBA00022692"/>
    </source>
</evidence>
<protein>
    <recommendedName>
        <fullName evidence="6">Sugar phosphate transporter domain-containing protein</fullName>
    </recommendedName>
</protein>
<feature type="transmembrane region" description="Helical" evidence="5">
    <location>
        <begin position="84"/>
        <end position="105"/>
    </location>
</feature>
<dbReference type="EMBL" id="JAKOGI010000003">
    <property type="protein sequence ID" value="KAJ8452654.1"/>
    <property type="molecule type" value="Genomic_DNA"/>
</dbReference>
<feature type="transmembrane region" description="Helical" evidence="5">
    <location>
        <begin position="184"/>
        <end position="203"/>
    </location>
</feature>
<comment type="caution">
    <text evidence="7">The sequence shown here is derived from an EMBL/GenBank/DDBJ whole genome shotgun (WGS) entry which is preliminary data.</text>
</comment>
<evidence type="ECO:0000256" key="4">
    <source>
        <dbReference type="ARBA" id="ARBA00023136"/>
    </source>
</evidence>
<dbReference type="Pfam" id="PF03151">
    <property type="entry name" value="TPT"/>
    <property type="match status" value="2"/>
</dbReference>
<dbReference type="InterPro" id="IPR050186">
    <property type="entry name" value="TPT_transporter"/>
</dbReference>
<evidence type="ECO:0000256" key="3">
    <source>
        <dbReference type="ARBA" id="ARBA00022989"/>
    </source>
</evidence>
<gene>
    <name evidence="7" type="ORF">Cgig2_004990</name>
</gene>
<feature type="transmembrane region" description="Helical" evidence="5">
    <location>
        <begin position="316"/>
        <end position="333"/>
    </location>
</feature>
<dbReference type="InterPro" id="IPR004853">
    <property type="entry name" value="Sugar_P_trans_dom"/>
</dbReference>
<feature type="domain" description="Sugar phosphate transporter" evidence="6">
    <location>
        <begin position="21"/>
        <end position="156"/>
    </location>
</feature>
<evidence type="ECO:0000256" key="1">
    <source>
        <dbReference type="ARBA" id="ARBA00004141"/>
    </source>
</evidence>
<keyword evidence="2 5" id="KW-0812">Transmembrane</keyword>
<reference evidence="7" key="1">
    <citation type="submission" date="2022-04" db="EMBL/GenBank/DDBJ databases">
        <title>Carnegiea gigantea Genome sequencing and assembly v2.</title>
        <authorList>
            <person name="Copetti D."/>
            <person name="Sanderson M.J."/>
            <person name="Burquez A."/>
            <person name="Wojciechowski M.F."/>
        </authorList>
    </citation>
    <scope>NUCLEOTIDE SEQUENCE</scope>
    <source>
        <strain evidence="7">SGP5-SGP5p</strain>
        <tissue evidence="7">Aerial part</tissue>
    </source>
</reference>
<evidence type="ECO:0000259" key="6">
    <source>
        <dbReference type="Pfam" id="PF03151"/>
    </source>
</evidence>